<comment type="caution">
    <text evidence="1">The sequence shown here is derived from an EMBL/GenBank/DDBJ whole genome shotgun (WGS) entry which is preliminary data.</text>
</comment>
<dbReference type="Proteomes" id="UP000287188">
    <property type="component" value="Unassembled WGS sequence"/>
</dbReference>
<accession>A0A402AM95</accession>
<keyword evidence="2" id="KW-1185">Reference proteome</keyword>
<organism evidence="1 2">
    <name type="scientific">Dictyobacter kobayashii</name>
    <dbReference type="NCBI Taxonomy" id="2014872"/>
    <lineage>
        <taxon>Bacteria</taxon>
        <taxon>Bacillati</taxon>
        <taxon>Chloroflexota</taxon>
        <taxon>Ktedonobacteria</taxon>
        <taxon>Ktedonobacterales</taxon>
        <taxon>Dictyobacteraceae</taxon>
        <taxon>Dictyobacter</taxon>
    </lineage>
</organism>
<dbReference type="EMBL" id="BIFS01000001">
    <property type="protein sequence ID" value="GCE20154.1"/>
    <property type="molecule type" value="Genomic_DNA"/>
</dbReference>
<proteinExistence type="predicted"/>
<sequence>MSVTGTIDSICEELYRRRELYGISYFTLAGSNFERFAPIVERLSGK</sequence>
<dbReference type="AlphaFoldDB" id="A0A402AM95"/>
<evidence type="ECO:0000313" key="2">
    <source>
        <dbReference type="Proteomes" id="UP000287188"/>
    </source>
</evidence>
<reference evidence="2" key="1">
    <citation type="submission" date="2018-12" db="EMBL/GenBank/DDBJ databases">
        <title>Tengunoibacter tsumagoiensis gen. nov., sp. nov., Dictyobacter kobayashii sp. nov., D. alpinus sp. nov., and D. joshuensis sp. nov. and description of Dictyobacteraceae fam. nov. within the order Ktedonobacterales isolated from Tengu-no-mugimeshi.</title>
        <authorList>
            <person name="Wang C.M."/>
            <person name="Zheng Y."/>
            <person name="Sakai Y."/>
            <person name="Toyoda A."/>
            <person name="Minakuchi Y."/>
            <person name="Abe K."/>
            <person name="Yokota A."/>
            <person name="Yabe S."/>
        </authorList>
    </citation>
    <scope>NUCLEOTIDE SEQUENCE [LARGE SCALE GENOMIC DNA]</scope>
    <source>
        <strain evidence="2">Uno11</strain>
    </source>
</reference>
<name>A0A402AM95_9CHLR</name>
<gene>
    <name evidence="1" type="ORF">KDK_39540</name>
</gene>
<evidence type="ECO:0008006" key="3">
    <source>
        <dbReference type="Google" id="ProtNLM"/>
    </source>
</evidence>
<evidence type="ECO:0000313" key="1">
    <source>
        <dbReference type="EMBL" id="GCE20154.1"/>
    </source>
</evidence>
<protein>
    <recommendedName>
        <fullName evidence="3">Luciferase-like domain-containing protein</fullName>
    </recommendedName>
</protein>